<name>A0A7W9KBM0_9PSEU</name>
<evidence type="ECO:0000259" key="6">
    <source>
        <dbReference type="PROSITE" id="PS51755"/>
    </source>
</evidence>
<keyword evidence="3 5" id="KW-0238">DNA-binding</keyword>
<dbReference type="InterPro" id="IPR001867">
    <property type="entry name" value="OmpR/PhoB-type_DNA-bd"/>
</dbReference>
<evidence type="ECO:0000256" key="3">
    <source>
        <dbReference type="ARBA" id="ARBA00023125"/>
    </source>
</evidence>
<dbReference type="Proteomes" id="UP000585638">
    <property type="component" value="Unassembled WGS sequence"/>
</dbReference>
<evidence type="ECO:0000256" key="1">
    <source>
        <dbReference type="ARBA" id="ARBA00005820"/>
    </source>
</evidence>
<dbReference type="InterPro" id="IPR011990">
    <property type="entry name" value="TPR-like_helical_dom_sf"/>
</dbReference>
<gene>
    <name evidence="7" type="ORF">BJ998_000025</name>
</gene>
<dbReference type="CDD" id="cd00383">
    <property type="entry name" value="trans_reg_C"/>
    <property type="match status" value="1"/>
</dbReference>
<comment type="similarity">
    <text evidence="1">Belongs to the AfsR/DnrI/RedD regulatory family.</text>
</comment>
<comment type="caution">
    <text evidence="7">The sequence shown here is derived from an EMBL/GenBank/DDBJ whole genome shotgun (WGS) entry which is preliminary data.</text>
</comment>
<dbReference type="PROSITE" id="PS51755">
    <property type="entry name" value="OMPR_PHOB"/>
    <property type="match status" value="1"/>
</dbReference>
<dbReference type="PANTHER" id="PTHR35807">
    <property type="entry name" value="TRANSCRIPTIONAL REGULATOR REDD-RELATED"/>
    <property type="match status" value="1"/>
</dbReference>
<dbReference type="GO" id="GO:0000160">
    <property type="term" value="P:phosphorelay signal transduction system"/>
    <property type="evidence" value="ECO:0007669"/>
    <property type="project" value="InterPro"/>
</dbReference>
<dbReference type="InterPro" id="IPR005158">
    <property type="entry name" value="BTAD"/>
</dbReference>
<dbReference type="SUPFAM" id="SSF46894">
    <property type="entry name" value="C-terminal effector domain of the bipartite response regulators"/>
    <property type="match status" value="1"/>
</dbReference>
<dbReference type="Pfam" id="PF03704">
    <property type="entry name" value="BTAD"/>
    <property type="match status" value="1"/>
</dbReference>
<dbReference type="CDD" id="cd15831">
    <property type="entry name" value="BTAD"/>
    <property type="match status" value="1"/>
</dbReference>
<dbReference type="InterPro" id="IPR041664">
    <property type="entry name" value="AAA_16"/>
</dbReference>
<feature type="domain" description="OmpR/PhoB-type" evidence="6">
    <location>
        <begin position="1"/>
        <end position="105"/>
    </location>
</feature>
<dbReference type="GO" id="GO:0006355">
    <property type="term" value="P:regulation of DNA-templated transcription"/>
    <property type="evidence" value="ECO:0007669"/>
    <property type="project" value="InterPro"/>
</dbReference>
<dbReference type="GO" id="GO:0003677">
    <property type="term" value="F:DNA binding"/>
    <property type="evidence" value="ECO:0007669"/>
    <property type="project" value="UniProtKB-UniRule"/>
</dbReference>
<dbReference type="SUPFAM" id="SSF52540">
    <property type="entry name" value="P-loop containing nucleoside triphosphate hydrolases"/>
    <property type="match status" value="1"/>
</dbReference>
<evidence type="ECO:0000256" key="2">
    <source>
        <dbReference type="ARBA" id="ARBA00023015"/>
    </source>
</evidence>
<dbReference type="PANTHER" id="PTHR35807:SF1">
    <property type="entry name" value="TRANSCRIPTIONAL REGULATOR REDD"/>
    <property type="match status" value="1"/>
</dbReference>
<dbReference type="SMART" id="SM00862">
    <property type="entry name" value="Trans_reg_C"/>
    <property type="match status" value="1"/>
</dbReference>
<sequence length="1150" mass="124634">MTSQPTPELRAKLLGPVRLWVGTREVTLGSPLPRAVIAMLAMRTSTVVSREELIDGVWGENPPATVEGSLYTYISSLRKALEPDRGRRESSGLLPSEGAGYRLLLAPTNLDVVEFNLLRDRAEHQLAAGDAAAALRSIDEGLALWQGEAFSGVTGPYAQSQRNRLGELRVVARELRSEAALANGQHTTAVADIAALVHEYPIRERPRSLLMLALYRCGRQAEALTAFREARQVLIDELGVEPGPQLQELHERILANDPTLLLDAAPPIPVQAVPIRMPTPTTPPPTPSLVGRDVEMDALRAAVTEVSAGRGQTVWIEGELGIGKSALLAAGLAYAEWAGCSVSHAVADTLGQRFPLRAMLDCLDVTPQSTDPRRVALAHALRDSEANQSIVGGGNSIFSTIDRLVALVEELCADGPLAVGLDDVQWADESSLEVWHRLCLLTAKLPLLLIGATRPAHQRPEVDQLRRDTESLGGAVLRLAPLTVDAVAGMVGTLVGAPPGPRLREIARRSGGNPLYLREMADALVRERVVQVGADRAEVQPEAFARVPASLVQAVTGRLGFLSEATREVLRWAALLGGEFGVVDLSVVVGKPVSALVQPFEEAIAAGVLRDAGLRLAFRHPLIRQSLYEGTPEALRVALHYQAAQALADAGVPEEHVAEQLLAAEAGMGPWAAKWLEQAAPVLHHRAPLVVVELLQRVLETVHIDETRRAALMAHLTSVLFRIGRDAEAEQWGRKALPHLTDADLAAEVRWVLAYVPYRASQAERAVAMLDEALADPALPQLWRARLLSLLALVQRAGAGELELSRETAQRAVEVGEEVGDAFSVGQSLEVLWQVEAVRRDYARGVEYLNRAMDIVGTDISLTDLRLVLLDNRMFTLQCLDRLNEAGEDLRMAFEIAGHGAPLAGLHVAGAVHRYWLGQWDEAQRDLAAALDDSPDFTGYGLREGGPVLLLHGCGALIAAHRDDAERVNRHLRTGLTLPVVSEAERENNDFLIAAKAMAAAREGRLDDAVAELGIILDPRYEGMMLRHQWLPELVRMAIDNGDMTTAREAVAACEAEAHRETTAARAAAAAQRCRAVIERDAEALVPVATHYRAVGRVFELAQTLEERAILLAATDRRDEAEAVLAECLELYRGFGAAWDIRRAEAAVRG</sequence>
<dbReference type="InterPro" id="IPR027417">
    <property type="entry name" value="P-loop_NTPase"/>
</dbReference>
<proteinExistence type="inferred from homology"/>
<evidence type="ECO:0000256" key="5">
    <source>
        <dbReference type="PROSITE-ProRule" id="PRU01091"/>
    </source>
</evidence>
<dbReference type="RefSeq" id="WP_184857314.1">
    <property type="nucleotide sequence ID" value="NZ_JACHIR010000001.1"/>
</dbReference>
<dbReference type="InterPro" id="IPR051677">
    <property type="entry name" value="AfsR-DnrI-RedD_regulator"/>
</dbReference>
<dbReference type="InterPro" id="IPR036388">
    <property type="entry name" value="WH-like_DNA-bd_sf"/>
</dbReference>
<keyword evidence="8" id="KW-1185">Reference proteome</keyword>
<dbReference type="Gene3D" id="1.10.10.10">
    <property type="entry name" value="Winged helix-like DNA-binding domain superfamily/Winged helix DNA-binding domain"/>
    <property type="match status" value="1"/>
</dbReference>
<keyword evidence="2" id="KW-0805">Transcription regulation</keyword>
<protein>
    <submittedName>
        <fullName evidence="7">DNA-binding SARP family transcriptional activator</fullName>
    </submittedName>
</protein>
<dbReference type="Gene3D" id="1.25.40.10">
    <property type="entry name" value="Tetratricopeptide repeat domain"/>
    <property type="match status" value="2"/>
</dbReference>
<accession>A0A7W9KBM0</accession>
<reference evidence="7 8" key="1">
    <citation type="submission" date="2020-08" db="EMBL/GenBank/DDBJ databases">
        <title>Sequencing the genomes of 1000 actinobacteria strains.</title>
        <authorList>
            <person name="Klenk H.-P."/>
        </authorList>
    </citation>
    <scope>NUCLEOTIDE SEQUENCE [LARGE SCALE GENOMIC DNA]</scope>
    <source>
        <strain evidence="7 8">DSM 43851</strain>
    </source>
</reference>
<evidence type="ECO:0000256" key="4">
    <source>
        <dbReference type="ARBA" id="ARBA00023163"/>
    </source>
</evidence>
<dbReference type="SUPFAM" id="SSF48452">
    <property type="entry name" value="TPR-like"/>
    <property type="match status" value="2"/>
</dbReference>
<feature type="DNA-binding region" description="OmpR/PhoB-type" evidence="5">
    <location>
        <begin position="1"/>
        <end position="105"/>
    </location>
</feature>
<evidence type="ECO:0000313" key="8">
    <source>
        <dbReference type="Proteomes" id="UP000585638"/>
    </source>
</evidence>
<evidence type="ECO:0000313" key="7">
    <source>
        <dbReference type="EMBL" id="MBB5888829.1"/>
    </source>
</evidence>
<dbReference type="EMBL" id="JACHIR010000001">
    <property type="protein sequence ID" value="MBB5888829.1"/>
    <property type="molecule type" value="Genomic_DNA"/>
</dbReference>
<dbReference type="Pfam" id="PF13191">
    <property type="entry name" value="AAA_16"/>
    <property type="match status" value="1"/>
</dbReference>
<dbReference type="Pfam" id="PF00486">
    <property type="entry name" value="Trans_reg_C"/>
    <property type="match status" value="1"/>
</dbReference>
<dbReference type="InterPro" id="IPR016032">
    <property type="entry name" value="Sig_transdc_resp-reg_C-effctor"/>
</dbReference>
<keyword evidence="4" id="KW-0804">Transcription</keyword>
<dbReference type="AlphaFoldDB" id="A0A7W9KBM0"/>
<dbReference type="SMART" id="SM01043">
    <property type="entry name" value="BTAD"/>
    <property type="match status" value="1"/>
</dbReference>
<organism evidence="7 8">
    <name type="scientific">Kutzneria kofuensis</name>
    <dbReference type="NCBI Taxonomy" id="103725"/>
    <lineage>
        <taxon>Bacteria</taxon>
        <taxon>Bacillati</taxon>
        <taxon>Actinomycetota</taxon>
        <taxon>Actinomycetes</taxon>
        <taxon>Pseudonocardiales</taxon>
        <taxon>Pseudonocardiaceae</taxon>
        <taxon>Kutzneria</taxon>
    </lineage>
</organism>